<dbReference type="eggNOG" id="KOG0192">
    <property type="taxonomic scope" value="Eukaryota"/>
</dbReference>
<dbReference type="Proteomes" id="UP000007799">
    <property type="component" value="Unassembled WGS sequence"/>
</dbReference>
<dbReference type="SMART" id="SM00369">
    <property type="entry name" value="LRR_TYP"/>
    <property type="match status" value="11"/>
</dbReference>
<dbReference type="PANTHER" id="PTHR48005:SF13">
    <property type="entry name" value="SERINE_THREONINE-PROTEIN KINASE DDB_G0278509-RELATED"/>
    <property type="match status" value="1"/>
</dbReference>
<evidence type="ECO:0000256" key="6">
    <source>
        <dbReference type="ARBA" id="ARBA00022741"/>
    </source>
</evidence>
<dbReference type="InterPro" id="IPR032675">
    <property type="entry name" value="LRR_dom_sf"/>
</dbReference>
<evidence type="ECO:0000256" key="7">
    <source>
        <dbReference type="ARBA" id="ARBA00022777"/>
    </source>
</evidence>
<dbReference type="Gene3D" id="3.80.10.10">
    <property type="entry name" value="Ribonuclease Inhibitor"/>
    <property type="match status" value="2"/>
</dbReference>
<evidence type="ECO:0000256" key="5">
    <source>
        <dbReference type="ARBA" id="ARBA00022737"/>
    </source>
</evidence>
<dbReference type="SUPFAM" id="SSF52058">
    <property type="entry name" value="L domain-like"/>
    <property type="match status" value="2"/>
</dbReference>
<keyword evidence="11" id="KW-0472">Membrane</keyword>
<dbReference type="EMBL" id="GL832989">
    <property type="protein sequence ID" value="EGD79954.1"/>
    <property type="molecule type" value="Genomic_DNA"/>
</dbReference>
<gene>
    <name evidence="13" type="ORF">PTSG_10236</name>
</gene>
<dbReference type="SUPFAM" id="SSF56112">
    <property type="entry name" value="Protein kinase-like (PK-like)"/>
    <property type="match status" value="1"/>
</dbReference>
<dbReference type="eggNOG" id="KOG0619">
    <property type="taxonomic scope" value="Eukaryota"/>
</dbReference>
<keyword evidence="2" id="KW-0723">Serine/threonine-protein kinase</keyword>
<evidence type="ECO:0000256" key="3">
    <source>
        <dbReference type="ARBA" id="ARBA00022614"/>
    </source>
</evidence>
<comment type="catalytic activity">
    <reaction evidence="9">
        <text>L-threonyl-[protein] + ATP = O-phospho-L-threonyl-[protein] + ADP + H(+)</text>
        <dbReference type="Rhea" id="RHEA:46608"/>
        <dbReference type="Rhea" id="RHEA-COMP:11060"/>
        <dbReference type="Rhea" id="RHEA-COMP:11605"/>
        <dbReference type="ChEBI" id="CHEBI:15378"/>
        <dbReference type="ChEBI" id="CHEBI:30013"/>
        <dbReference type="ChEBI" id="CHEBI:30616"/>
        <dbReference type="ChEBI" id="CHEBI:61977"/>
        <dbReference type="ChEBI" id="CHEBI:456216"/>
        <dbReference type="EC" id="2.7.11.1"/>
    </reaction>
</comment>
<evidence type="ECO:0000256" key="8">
    <source>
        <dbReference type="ARBA" id="ARBA00022840"/>
    </source>
</evidence>
<sequence>MGIDRATKVLCADVDATLLQLHTTLTLHNVPFIEATRSPHFRRSRRAEGDATEPAGQCALAHVIDGSCTGPRGNGTLVVTVRGNEQLNATTDATALQAIAPAVRNLTLNGVVHETHLQWIAASGDWNECTTLQLAGLQFYPLNMHVLNAFPAITILNIQHSEALQAIDTRGFEHAGQLRSLDLQNNSLTAVSDEALTTMTALRVLDLRDNRIRHVTNSTFRGITALRQLRLGQNLISQLAAAAFRDMTALEELLLNHNAISTIPAALFRPLTQLKRLNMERNPLVALDAAVFGSLALLDHLTIEYTLLASIPPTLFSATTRLTRLDLGRNVITSLSETIFAGLSSVMRLIIDGNRLSSLPPMLFRDMTSLTLLFMGTNALTSLPHDLLRTCTELQLFECANSELTALPHNFFHNNNKLIDIQLVANNIRTLDGVLDASSSFPALRRLGLARNQFTQLHLNLPLPSLETLILNHNPMHHLPATTHTPNLTELRMYKHRMQHINLTPLFSLKSLKILELDADPDISASIATLDGDATLSSNLRTLSMQNVDVSRVVDRLLPVAAPLQLHVLGLGWPGASDATLPVQLVCGALARDVRALRLTNTQYEALELCRNKTIDALHLQRNAQLQSITVHSGLGELNVSACRQLTTITAPSIDVLDISSTRMQAGPALCTRWGRRVLFARHLDEDFVNLPNAAGVMRTCVLQADVIDLSGNAWLNNPDEVNRVVSGDIVLSPDEFVTFDSFTIESRPTPPILQLTNAPISCELELSSKDMRLDSDRDVVSNEVVYSFRCTCARGFGRTSRGRCVLEKPNTLGVAAASVVSGLIFGVAVALLSRRYRGLTKRIDLQEQLLVERDEEVMALKKAWEIEYDELTMIKRVAAGAFGVVFKAQWETVTVAVKVLQQSVMMFDESTVQEFEKEVEFLQRTRHPHVVRFFGAGTDPNGSPFLVLEYVAMGSLNGLLQKDMGKVLLEVRSRKVEESSNGSVRDDVNSVWDLKLRLLRDVASGMAFIHSLDQVHRDLKSGNVLVSARLRAKITDFGSIRQCLAGGSSASSSSTTATTATTAMTTEAAAHAGDLTYSQAAGTATMNPSMTMTAGVGTPLYMAPEVLLGDKYNAKADVFSFGVLMWEVATQRVPDLIQQEKGSGFRGPMLATLSNLLQEGKRLRFDDTAIATWFQSLTFKCMAQEARDRPTFQDLQEQFDSV</sequence>
<name>F2UQP9_SALR5</name>
<feature type="transmembrane region" description="Helical" evidence="11">
    <location>
        <begin position="813"/>
        <end position="833"/>
    </location>
</feature>
<dbReference type="InterPro" id="IPR011009">
    <property type="entry name" value="Kinase-like_dom_sf"/>
</dbReference>
<protein>
    <recommendedName>
        <fullName evidence="1">non-specific serine/threonine protein kinase</fullName>
        <ecNumber evidence="1">2.7.11.1</ecNumber>
    </recommendedName>
</protein>
<dbReference type="RefSeq" id="XP_004988575.1">
    <property type="nucleotide sequence ID" value="XM_004988518.1"/>
</dbReference>
<dbReference type="EC" id="2.7.11.1" evidence="1"/>
<evidence type="ECO:0000256" key="9">
    <source>
        <dbReference type="ARBA" id="ARBA00047899"/>
    </source>
</evidence>
<organism evidence="14">
    <name type="scientific">Salpingoeca rosetta (strain ATCC 50818 / BSB-021)</name>
    <dbReference type="NCBI Taxonomy" id="946362"/>
    <lineage>
        <taxon>Eukaryota</taxon>
        <taxon>Choanoflagellata</taxon>
        <taxon>Craspedida</taxon>
        <taxon>Salpingoecidae</taxon>
        <taxon>Salpingoeca</taxon>
    </lineage>
</organism>
<reference evidence="13" key="1">
    <citation type="submission" date="2009-08" db="EMBL/GenBank/DDBJ databases">
        <title>Annotation of Salpingoeca rosetta.</title>
        <authorList>
            <consortium name="The Broad Institute Genome Sequencing Platform"/>
            <person name="Russ C."/>
            <person name="Cuomo C."/>
            <person name="Burger G."/>
            <person name="Gray M.W."/>
            <person name="Holland P.W.H."/>
            <person name="King N."/>
            <person name="Lang F.B.F."/>
            <person name="Roger A.J."/>
            <person name="Ruiz-Trillo I."/>
            <person name="Young S.K."/>
            <person name="Zeng Q."/>
            <person name="Gargeya S."/>
            <person name="Alvarado L."/>
            <person name="Berlin A."/>
            <person name="Chapman S.B."/>
            <person name="Chen Z."/>
            <person name="Freedman E."/>
            <person name="Gellesch M."/>
            <person name="Goldberg J."/>
            <person name="Griggs A."/>
            <person name="Gujja S."/>
            <person name="Heilman E."/>
            <person name="Heiman D."/>
            <person name="Howarth C."/>
            <person name="Mehta T."/>
            <person name="Neiman D."/>
            <person name="Pearson M."/>
            <person name="Roberts A."/>
            <person name="Saif S."/>
            <person name="Shea T."/>
            <person name="Shenoy N."/>
            <person name="Sisk P."/>
            <person name="Stolte C."/>
            <person name="Sykes S."/>
            <person name="White J."/>
            <person name="Yandava C."/>
            <person name="Haas B."/>
            <person name="Nusbaum C."/>
            <person name="Birren B."/>
        </authorList>
    </citation>
    <scope>NUCLEOTIDE SEQUENCE [LARGE SCALE GENOMIC DNA]</scope>
    <source>
        <strain evidence="13">ATCC 50818</strain>
    </source>
</reference>
<comment type="catalytic activity">
    <reaction evidence="10">
        <text>L-seryl-[protein] + ATP = O-phospho-L-seryl-[protein] + ADP + H(+)</text>
        <dbReference type="Rhea" id="RHEA:17989"/>
        <dbReference type="Rhea" id="RHEA-COMP:9863"/>
        <dbReference type="Rhea" id="RHEA-COMP:11604"/>
        <dbReference type="ChEBI" id="CHEBI:15378"/>
        <dbReference type="ChEBI" id="CHEBI:29999"/>
        <dbReference type="ChEBI" id="CHEBI:30616"/>
        <dbReference type="ChEBI" id="CHEBI:83421"/>
        <dbReference type="ChEBI" id="CHEBI:456216"/>
        <dbReference type="EC" id="2.7.11.1"/>
    </reaction>
</comment>
<dbReference type="Gene3D" id="3.30.200.20">
    <property type="entry name" value="Phosphorylase Kinase, domain 1"/>
    <property type="match status" value="1"/>
</dbReference>
<keyword evidence="11" id="KW-1133">Transmembrane helix</keyword>
<dbReference type="GO" id="GO:0004674">
    <property type="term" value="F:protein serine/threonine kinase activity"/>
    <property type="evidence" value="ECO:0007669"/>
    <property type="project" value="UniProtKB-KW"/>
</dbReference>
<keyword evidence="3" id="KW-0433">Leucine-rich repeat</keyword>
<dbReference type="Pfam" id="PF13855">
    <property type="entry name" value="LRR_8"/>
    <property type="match status" value="2"/>
</dbReference>
<dbReference type="PROSITE" id="PS51450">
    <property type="entry name" value="LRR"/>
    <property type="match status" value="2"/>
</dbReference>
<dbReference type="FunFam" id="3.30.200.20:FF:000180">
    <property type="entry name" value="serine/threonine-protein kinase STY46-like"/>
    <property type="match status" value="1"/>
</dbReference>
<keyword evidence="7 13" id="KW-0418">Kinase</keyword>
<dbReference type="InterPro" id="IPR003591">
    <property type="entry name" value="Leu-rich_rpt_typical-subtyp"/>
</dbReference>
<dbReference type="PANTHER" id="PTHR48005">
    <property type="entry name" value="LEUCINE RICH REPEAT KINASE 2"/>
    <property type="match status" value="1"/>
</dbReference>
<dbReference type="InParanoid" id="F2UQP9"/>
<keyword evidence="6" id="KW-0547">Nucleotide-binding</keyword>
<proteinExistence type="predicted"/>
<dbReference type="InterPro" id="IPR051420">
    <property type="entry name" value="Ser_Thr_Kinases_DiverseReg"/>
</dbReference>
<dbReference type="PROSITE" id="PS50011">
    <property type="entry name" value="PROTEIN_KINASE_DOM"/>
    <property type="match status" value="1"/>
</dbReference>
<dbReference type="KEGG" id="sre:PTSG_10236"/>
<dbReference type="InterPro" id="IPR001611">
    <property type="entry name" value="Leu-rich_rpt"/>
</dbReference>
<evidence type="ECO:0000259" key="12">
    <source>
        <dbReference type="PROSITE" id="PS50011"/>
    </source>
</evidence>
<accession>F2UQP9</accession>
<keyword evidence="5" id="KW-0677">Repeat</keyword>
<dbReference type="Gene3D" id="1.10.510.10">
    <property type="entry name" value="Transferase(Phosphotransferase) domain 1"/>
    <property type="match status" value="1"/>
</dbReference>
<evidence type="ECO:0000256" key="4">
    <source>
        <dbReference type="ARBA" id="ARBA00022679"/>
    </source>
</evidence>
<dbReference type="GO" id="GO:0005524">
    <property type="term" value="F:ATP binding"/>
    <property type="evidence" value="ECO:0007669"/>
    <property type="project" value="UniProtKB-KW"/>
</dbReference>
<dbReference type="FunFam" id="3.80.10.10:FF:001164">
    <property type="entry name" value="GH01279p"/>
    <property type="match status" value="1"/>
</dbReference>
<evidence type="ECO:0000313" key="13">
    <source>
        <dbReference type="EMBL" id="EGD79954.1"/>
    </source>
</evidence>
<dbReference type="Pfam" id="PF07714">
    <property type="entry name" value="PK_Tyr_Ser-Thr"/>
    <property type="match status" value="2"/>
</dbReference>
<dbReference type="InterPro" id="IPR000719">
    <property type="entry name" value="Prot_kinase_dom"/>
</dbReference>
<evidence type="ECO:0000256" key="11">
    <source>
        <dbReference type="SAM" id="Phobius"/>
    </source>
</evidence>
<keyword evidence="8" id="KW-0067">ATP-binding</keyword>
<evidence type="ECO:0000256" key="2">
    <source>
        <dbReference type="ARBA" id="ARBA00022527"/>
    </source>
</evidence>
<keyword evidence="4" id="KW-0808">Transferase</keyword>
<dbReference type="InterPro" id="IPR001245">
    <property type="entry name" value="Ser-Thr/Tyr_kinase_cat_dom"/>
</dbReference>
<dbReference type="OrthoDB" id="2015831at2759"/>
<evidence type="ECO:0000256" key="1">
    <source>
        <dbReference type="ARBA" id="ARBA00012513"/>
    </source>
</evidence>
<keyword evidence="14" id="KW-1185">Reference proteome</keyword>
<dbReference type="SMART" id="SM00220">
    <property type="entry name" value="S_TKc"/>
    <property type="match status" value="1"/>
</dbReference>
<keyword evidence="11" id="KW-0812">Transmembrane</keyword>
<feature type="domain" description="Protein kinase" evidence="12">
    <location>
        <begin position="872"/>
        <end position="1203"/>
    </location>
</feature>
<evidence type="ECO:0000313" key="14">
    <source>
        <dbReference type="Proteomes" id="UP000007799"/>
    </source>
</evidence>
<dbReference type="OMA" id="SGCPWLH"/>
<evidence type="ECO:0000256" key="10">
    <source>
        <dbReference type="ARBA" id="ARBA00048679"/>
    </source>
</evidence>
<dbReference type="AlphaFoldDB" id="F2UQP9"/>
<dbReference type="GeneID" id="16069105"/>